<evidence type="ECO:0000256" key="3">
    <source>
        <dbReference type="ARBA" id="ARBA00022705"/>
    </source>
</evidence>
<dbReference type="KEGG" id="lpan:LPMP_354310"/>
<feature type="region of interest" description="Disordered" evidence="5">
    <location>
        <begin position="249"/>
        <end position="270"/>
    </location>
</feature>
<feature type="domain" description="GINS subunit" evidence="6">
    <location>
        <begin position="100"/>
        <end position="225"/>
    </location>
</feature>
<dbReference type="Pfam" id="PF25005">
    <property type="entry name" value="PSF2_N"/>
    <property type="match status" value="1"/>
</dbReference>
<dbReference type="eggNOG" id="KOG4071">
    <property type="taxonomic scope" value="Eukaryota"/>
</dbReference>
<accession>A0A088S2T5</accession>
<feature type="region of interest" description="Disordered" evidence="5">
    <location>
        <begin position="319"/>
        <end position="351"/>
    </location>
</feature>
<dbReference type="VEuPathDB" id="TriTrypDB:LPAL13_350051200"/>
<proteinExistence type="inferred from homology"/>
<dbReference type="InterPro" id="IPR007257">
    <property type="entry name" value="GINS_Psf2"/>
</dbReference>
<comment type="subcellular location">
    <subcellularLocation>
        <location evidence="1">Nucleus</location>
    </subcellularLocation>
</comment>
<evidence type="ECO:0000259" key="6">
    <source>
        <dbReference type="Pfam" id="PF05916"/>
    </source>
</evidence>
<dbReference type="OrthoDB" id="1938138at2759"/>
<dbReference type="Proteomes" id="UP000063063">
    <property type="component" value="Chromosome 35"/>
</dbReference>
<dbReference type="CDD" id="cd21694">
    <property type="entry name" value="GINS_B_Psf2"/>
    <property type="match status" value="1"/>
</dbReference>
<dbReference type="SUPFAM" id="SSF158573">
    <property type="entry name" value="GINS helical bundle-like"/>
    <property type="match status" value="1"/>
</dbReference>
<evidence type="ECO:0000256" key="4">
    <source>
        <dbReference type="ARBA" id="ARBA00023242"/>
    </source>
</evidence>
<dbReference type="GO" id="GO:0000811">
    <property type="term" value="C:GINS complex"/>
    <property type="evidence" value="ECO:0007669"/>
    <property type="project" value="TreeGrafter"/>
</dbReference>
<dbReference type="VEuPathDB" id="TriTrypDB:LPMP_354310"/>
<dbReference type="GO" id="GO:0006260">
    <property type="term" value="P:DNA replication"/>
    <property type="evidence" value="ECO:0007669"/>
    <property type="project" value="UniProtKB-KW"/>
</dbReference>
<feature type="compositionally biased region" description="Low complexity" evidence="5">
    <location>
        <begin position="250"/>
        <end position="270"/>
    </location>
</feature>
<name>A0A088S2T5_LEIPA</name>
<reference evidence="8 9" key="1">
    <citation type="journal article" date="2015" name="Sci. Rep.">
        <title>The genome of Leishmania panamensis: insights into genomics of the L. (Viannia) subgenus.</title>
        <authorList>
            <person name="Llanes A."/>
            <person name="Restrepo C.M."/>
            <person name="Vecchio G.D."/>
            <person name="Anguizola F.J."/>
            <person name="Lleonart R."/>
        </authorList>
    </citation>
    <scope>NUCLEOTIDE SEQUENCE [LARGE SCALE GENOMIC DNA]</scope>
    <source>
        <strain evidence="8 9">MHOM/PA/94/PSC-1</strain>
    </source>
</reference>
<dbReference type="PANTHER" id="PTHR12772:SF0">
    <property type="entry name" value="DNA REPLICATION COMPLEX GINS PROTEIN PSF2"/>
    <property type="match status" value="1"/>
</dbReference>
<dbReference type="Pfam" id="PF05916">
    <property type="entry name" value="Sld5"/>
    <property type="match status" value="1"/>
</dbReference>
<feature type="domain" description="DNA replication complex GINS protein PSF2 N-terminal" evidence="7">
    <location>
        <begin position="42"/>
        <end position="96"/>
    </location>
</feature>
<dbReference type="InterPro" id="IPR056784">
    <property type="entry name" value="PSF2_N"/>
</dbReference>
<protein>
    <submittedName>
        <fullName evidence="8">Uncharacterized protein</fullName>
    </submittedName>
</protein>
<dbReference type="RefSeq" id="XP_010703364.1">
    <property type="nucleotide sequence ID" value="XM_010705062.1"/>
</dbReference>
<dbReference type="EMBL" id="CP009404">
    <property type="protein sequence ID" value="AIO02564.1"/>
    <property type="molecule type" value="Genomic_DNA"/>
</dbReference>
<evidence type="ECO:0000256" key="5">
    <source>
        <dbReference type="SAM" id="MobiDB-lite"/>
    </source>
</evidence>
<dbReference type="Gene3D" id="1.20.58.1020">
    <property type="match status" value="1"/>
</dbReference>
<feature type="compositionally biased region" description="Gly residues" evidence="5">
    <location>
        <begin position="138"/>
        <end position="155"/>
    </location>
</feature>
<dbReference type="InterPro" id="IPR021151">
    <property type="entry name" value="GINS_A"/>
</dbReference>
<dbReference type="CDD" id="cd11712">
    <property type="entry name" value="GINS_A_psf2"/>
    <property type="match status" value="1"/>
</dbReference>
<dbReference type="InterPro" id="IPR036224">
    <property type="entry name" value="GINS_bundle-like_dom_sf"/>
</dbReference>
<gene>
    <name evidence="8" type="ORF">LPMP_354310</name>
</gene>
<evidence type="ECO:0000259" key="7">
    <source>
        <dbReference type="Pfam" id="PF25005"/>
    </source>
</evidence>
<dbReference type="Gene3D" id="3.40.5.50">
    <property type="match status" value="1"/>
</dbReference>
<dbReference type="GO" id="GO:0000727">
    <property type="term" value="P:double-strand break repair via break-induced replication"/>
    <property type="evidence" value="ECO:0007669"/>
    <property type="project" value="TreeGrafter"/>
</dbReference>
<feature type="region of interest" description="Disordered" evidence="5">
    <location>
        <begin position="138"/>
        <end position="159"/>
    </location>
</feature>
<evidence type="ECO:0000256" key="1">
    <source>
        <dbReference type="ARBA" id="ARBA00004123"/>
    </source>
</evidence>
<feature type="compositionally biased region" description="Basic residues" evidence="5">
    <location>
        <begin position="342"/>
        <end position="351"/>
    </location>
</feature>
<sequence>MSSSTWDGAGGGGGGSSSSGGVSLAVGSLADEWAFNNYHMSSFMAMEVSATIVPRFSMDRVDCLGGSYGPFAPNYPISVPLWLALYLRQTDTCTIQPPDYLCVEYLRDVIERERTNDQGFESLPFYFYEVAKKLTERGGGGGTGGGGNSGGGGGSDDGDTIPHAVEVVRLVNEIHAMRQQKLKNLMTVFEAEGSPMFIPGVLLTNIVCHELHFLRSSFGIVLQQAASMERHRQQLIRLPPVSATTVGRLPSTVGGTVPTSGVSTTRTTTTLTSTDTPDRFTSAMELSSKMGADSFIRDEVTNSQGSALTTATSVTTGMAVTSGGGTQPNATSEMTPLAQPAVKKRRTLRQT</sequence>
<dbReference type="FunFam" id="1.20.58.1020:FF:000004">
    <property type="entry name" value="GINS complex protein, putative"/>
    <property type="match status" value="1"/>
</dbReference>
<comment type="similarity">
    <text evidence="2">Belongs to the GINS2/PSF2 family.</text>
</comment>
<evidence type="ECO:0000313" key="9">
    <source>
        <dbReference type="Proteomes" id="UP000063063"/>
    </source>
</evidence>
<dbReference type="AlphaFoldDB" id="A0A088S2T5"/>
<dbReference type="GeneID" id="22579459"/>
<keyword evidence="3" id="KW-0235">DNA replication</keyword>
<organism evidence="8 9">
    <name type="scientific">Leishmania panamensis</name>
    <dbReference type="NCBI Taxonomy" id="5679"/>
    <lineage>
        <taxon>Eukaryota</taxon>
        <taxon>Discoba</taxon>
        <taxon>Euglenozoa</taxon>
        <taxon>Kinetoplastea</taxon>
        <taxon>Metakinetoplastina</taxon>
        <taxon>Trypanosomatida</taxon>
        <taxon>Trypanosomatidae</taxon>
        <taxon>Leishmaniinae</taxon>
        <taxon>Leishmania</taxon>
        <taxon>Leishmania guyanensis species complex</taxon>
    </lineage>
</organism>
<dbReference type="SUPFAM" id="SSF160059">
    <property type="entry name" value="PriA/YqbF domain"/>
    <property type="match status" value="1"/>
</dbReference>
<evidence type="ECO:0000256" key="2">
    <source>
        <dbReference type="ARBA" id="ARBA00010565"/>
    </source>
</evidence>
<dbReference type="FunFam" id="3.40.5.50:FF:000001">
    <property type="entry name" value="DNA replication complex GINS protein PSF2"/>
    <property type="match status" value="1"/>
</dbReference>
<evidence type="ECO:0000313" key="8">
    <source>
        <dbReference type="EMBL" id="AIO02564.1"/>
    </source>
</evidence>
<keyword evidence="4" id="KW-0539">Nucleus</keyword>
<keyword evidence="9" id="KW-1185">Reference proteome</keyword>
<dbReference type="PANTHER" id="PTHR12772">
    <property type="entry name" value="DNA REPLICATION COMPLEX GINS PROTEIN PSF2"/>
    <property type="match status" value="1"/>
</dbReference>